<reference evidence="1" key="1">
    <citation type="submission" date="2022-10" db="EMBL/GenBank/DDBJ databases">
        <title>Comparative genomics and taxonomic characterization of three novel marine species of genus Reichenbachiella exhibiting antioxidant and polysaccharide degradation activities.</title>
        <authorList>
            <person name="Muhammad N."/>
            <person name="Lee Y.-J."/>
            <person name="Ko J."/>
            <person name="Kim S.-G."/>
        </authorList>
    </citation>
    <scope>NUCLEOTIDE SEQUENCE</scope>
    <source>
        <strain evidence="1">Wsw4-B4</strain>
    </source>
</reference>
<dbReference type="EMBL" id="CP106735">
    <property type="protein sequence ID" value="UXX78466.1"/>
    <property type="molecule type" value="Genomic_DNA"/>
</dbReference>
<sequence length="103" mass="11600">MLNLSIDAADMEGRYDPTVNEIESVFELVLEVIMDQGDVLPEHDEPDPETETCFLGLDHIIPSSPFQFETILRYHIHGAASFLVMSYEDPFLSSLNPPPKSFS</sequence>
<dbReference type="RefSeq" id="WP_263050211.1">
    <property type="nucleotide sequence ID" value="NZ_CP106735.1"/>
</dbReference>
<evidence type="ECO:0000313" key="2">
    <source>
        <dbReference type="Proteomes" id="UP001062165"/>
    </source>
</evidence>
<gene>
    <name evidence="1" type="ORF">N7E81_13980</name>
</gene>
<name>A0ABY6CX10_9BACT</name>
<accession>A0ABY6CX10</accession>
<proteinExistence type="predicted"/>
<keyword evidence="2" id="KW-1185">Reference proteome</keyword>
<protein>
    <submittedName>
        <fullName evidence="1">Uncharacterized protein</fullName>
    </submittedName>
</protein>
<organism evidence="1 2">
    <name type="scientific">Reichenbachiella carrageenanivorans</name>
    <dbReference type="NCBI Taxonomy" id="2979869"/>
    <lineage>
        <taxon>Bacteria</taxon>
        <taxon>Pseudomonadati</taxon>
        <taxon>Bacteroidota</taxon>
        <taxon>Cytophagia</taxon>
        <taxon>Cytophagales</taxon>
        <taxon>Reichenbachiellaceae</taxon>
        <taxon>Reichenbachiella</taxon>
    </lineage>
</organism>
<evidence type="ECO:0000313" key="1">
    <source>
        <dbReference type="EMBL" id="UXX78466.1"/>
    </source>
</evidence>
<dbReference type="Proteomes" id="UP001062165">
    <property type="component" value="Chromosome"/>
</dbReference>